<dbReference type="InterPro" id="IPR023631">
    <property type="entry name" value="Amidase_dom"/>
</dbReference>
<gene>
    <name evidence="2" type="ORF">EV210_102314</name>
</gene>
<dbReference type="SUPFAM" id="SSF75304">
    <property type="entry name" value="Amidase signature (AS) enzymes"/>
    <property type="match status" value="1"/>
</dbReference>
<dbReference type="OrthoDB" id="9811471at2"/>
<evidence type="ECO:0000259" key="1">
    <source>
        <dbReference type="Pfam" id="PF01425"/>
    </source>
</evidence>
<protein>
    <submittedName>
        <fullName evidence="2">Asp-tRNA(Asn)/Glu-tRNA(Gln) amidotransferase A subunit family amidase</fullName>
    </submittedName>
</protein>
<dbReference type="PANTHER" id="PTHR42678:SF5">
    <property type="entry name" value="GLUTAMYL-TRNA(GLN) AMIDOTRANSFERASE SUBUNIT A"/>
    <property type="match status" value="1"/>
</dbReference>
<comment type="caution">
    <text evidence="2">The sequence shown here is derived from an EMBL/GenBank/DDBJ whole genome shotgun (WGS) entry which is preliminary data.</text>
</comment>
<organism evidence="2 3">
    <name type="scientific">Anaerospora hongkongensis</name>
    <dbReference type="NCBI Taxonomy" id="244830"/>
    <lineage>
        <taxon>Bacteria</taxon>
        <taxon>Bacillati</taxon>
        <taxon>Bacillota</taxon>
        <taxon>Negativicutes</taxon>
        <taxon>Selenomonadales</taxon>
        <taxon>Sporomusaceae</taxon>
        <taxon>Anaerospora</taxon>
    </lineage>
</organism>
<dbReference type="InterPro" id="IPR036928">
    <property type="entry name" value="AS_sf"/>
</dbReference>
<sequence>MVRQTNQPFILEEATVASIHSAFRSGELTAVQLVRMYLQRIEAYDQQGPKLNAVIAINPSVVDEAEQLDHQWQTSGMMAGPLHGIPVLVKDNVNTVDLATTAGSISLKSYYPPADAFIVQKLRSAGALVLAKVNLHEFAIWGESISSMLGQTVNPYDLSRSPGGSSGGTGAALAANYGVLGIGTDTVNSVRSPASANSIVGLRPTLGLISRTGIIPYSYTQDTAGPMARTVEDTARMLNCMTGYDLCDPLTGKAQNHTESDYTQFLHINGLQKKRIGILRSFWGTSEVHQEVNSLCEAALRDMQNLGATLVEVDLDLQAEDVLAASVHLMDLNSHLSAYLADPLNRFPVHSLTEILESGSFHPSIETNLREALLLSAQTASYQERLNQQSRLRQLLTNLMELQQLTALVFPHQKRLVAPIGEQQLERNGMLAAVTGFPSLVVPAGFSAASPAAPAGVPVGIEFLGLPWQEGLLLEIGYAFEQGTLHRQSPPFAPALSLCNY</sequence>
<dbReference type="AlphaFoldDB" id="A0A4R1Q1F9"/>
<dbReference type="Proteomes" id="UP000295063">
    <property type="component" value="Unassembled WGS sequence"/>
</dbReference>
<dbReference type="Pfam" id="PF01425">
    <property type="entry name" value="Amidase"/>
    <property type="match status" value="1"/>
</dbReference>
<evidence type="ECO:0000313" key="3">
    <source>
        <dbReference type="Proteomes" id="UP000295063"/>
    </source>
</evidence>
<keyword evidence="2" id="KW-0808">Transferase</keyword>
<feature type="domain" description="Amidase" evidence="1">
    <location>
        <begin position="33"/>
        <end position="474"/>
    </location>
</feature>
<accession>A0A4R1Q1F9</accession>
<dbReference type="GO" id="GO:0016740">
    <property type="term" value="F:transferase activity"/>
    <property type="evidence" value="ECO:0007669"/>
    <property type="project" value="UniProtKB-KW"/>
</dbReference>
<dbReference type="PANTHER" id="PTHR42678">
    <property type="entry name" value="AMIDASE"/>
    <property type="match status" value="1"/>
</dbReference>
<keyword evidence="3" id="KW-1185">Reference proteome</keyword>
<reference evidence="2 3" key="1">
    <citation type="submission" date="2019-03" db="EMBL/GenBank/DDBJ databases">
        <title>Genomic Encyclopedia of Type Strains, Phase IV (KMG-IV): sequencing the most valuable type-strain genomes for metagenomic binning, comparative biology and taxonomic classification.</title>
        <authorList>
            <person name="Goeker M."/>
        </authorList>
    </citation>
    <scope>NUCLEOTIDE SEQUENCE [LARGE SCALE GENOMIC DNA]</scope>
    <source>
        <strain evidence="2 3">DSM 15969</strain>
    </source>
</reference>
<proteinExistence type="predicted"/>
<dbReference type="Gene3D" id="3.90.1300.10">
    <property type="entry name" value="Amidase signature (AS) domain"/>
    <property type="match status" value="1"/>
</dbReference>
<evidence type="ECO:0000313" key="2">
    <source>
        <dbReference type="EMBL" id="TCL39398.1"/>
    </source>
</evidence>
<name>A0A4R1Q1F9_9FIRM</name>
<dbReference type="RefSeq" id="WP_132075862.1">
    <property type="nucleotide sequence ID" value="NZ_SLUI01000002.1"/>
</dbReference>
<dbReference type="EMBL" id="SLUI01000002">
    <property type="protein sequence ID" value="TCL39398.1"/>
    <property type="molecule type" value="Genomic_DNA"/>
</dbReference>